<reference evidence="1" key="2">
    <citation type="submission" date="2021-04" db="EMBL/GenBank/DDBJ databases">
        <authorList>
            <person name="Gilroy R."/>
        </authorList>
    </citation>
    <scope>NUCLEOTIDE SEQUENCE</scope>
    <source>
        <strain evidence="1">CHK156-179</strain>
    </source>
</reference>
<dbReference type="Gene3D" id="3.40.50.1110">
    <property type="entry name" value="SGNH hydrolase"/>
    <property type="match status" value="1"/>
</dbReference>
<keyword evidence="1" id="KW-0378">Hydrolase</keyword>
<organism evidence="1 2">
    <name type="scientific">Candidatus Gallimonas gallistercoris</name>
    <dbReference type="NCBI Taxonomy" id="2838602"/>
    <lineage>
        <taxon>Bacteria</taxon>
        <taxon>Bacillati</taxon>
        <taxon>Bacillota</taxon>
        <taxon>Clostridia</taxon>
        <taxon>Candidatus Gallimonas</taxon>
    </lineage>
</organism>
<dbReference type="SUPFAM" id="SSF52266">
    <property type="entry name" value="SGNH hydrolase"/>
    <property type="match status" value="1"/>
</dbReference>
<reference evidence="1" key="1">
    <citation type="journal article" date="2021" name="PeerJ">
        <title>Extensive microbial diversity within the chicken gut microbiome revealed by metagenomics and culture.</title>
        <authorList>
            <person name="Gilroy R."/>
            <person name="Ravi A."/>
            <person name="Getino M."/>
            <person name="Pursley I."/>
            <person name="Horton D.L."/>
            <person name="Alikhan N.F."/>
            <person name="Baker D."/>
            <person name="Gharbi K."/>
            <person name="Hall N."/>
            <person name="Watson M."/>
            <person name="Adriaenssens E.M."/>
            <person name="Foster-Nyarko E."/>
            <person name="Jarju S."/>
            <person name="Secka A."/>
            <person name="Antonio M."/>
            <person name="Oren A."/>
            <person name="Chaudhuri R.R."/>
            <person name="La Ragione R."/>
            <person name="Hildebrand F."/>
            <person name="Pallen M.J."/>
        </authorList>
    </citation>
    <scope>NUCLEOTIDE SEQUENCE</scope>
    <source>
        <strain evidence="1">CHK156-179</strain>
    </source>
</reference>
<dbReference type="InterPro" id="IPR036514">
    <property type="entry name" value="SGNH_hydro_sf"/>
</dbReference>
<comment type="caution">
    <text evidence="1">The sequence shown here is derived from an EMBL/GenBank/DDBJ whole genome shotgun (WGS) entry which is preliminary data.</text>
</comment>
<dbReference type="AlphaFoldDB" id="A0A9D2KH00"/>
<evidence type="ECO:0000313" key="1">
    <source>
        <dbReference type="EMBL" id="HJA02718.1"/>
    </source>
</evidence>
<dbReference type="EMBL" id="DXAJ01000076">
    <property type="protein sequence ID" value="HJA02718.1"/>
    <property type="molecule type" value="Genomic_DNA"/>
</dbReference>
<gene>
    <name evidence="1" type="ORF">H9797_04985</name>
</gene>
<protein>
    <submittedName>
        <fullName evidence="1">SGNH/GDSL hydrolase family protein</fullName>
    </submittedName>
</protein>
<name>A0A9D2KH00_9FIRM</name>
<dbReference type="Proteomes" id="UP000824221">
    <property type="component" value="Unassembled WGS sequence"/>
</dbReference>
<sequence>MKGSALFENDVPALGQISDDGRVRIVGREGADLKIAFFGNSITRHGRAEALGWQGDWGMAASSRGKDYVHRLLTYLEEDGRRPACCIANLSEWERTRDMRLLEEGYAAAFAFGADIAVLRLGENAQLQEHLAAFERCYVSLAEKLQNGGAKVVLTDLFWAFPPFDSFVRELARERGYAFASISDLGAKEEMRAADRFAHAGVALHPGDRGMEEIARRLHAAIVEARF</sequence>
<proteinExistence type="predicted"/>
<dbReference type="GO" id="GO:0016787">
    <property type="term" value="F:hydrolase activity"/>
    <property type="evidence" value="ECO:0007669"/>
    <property type="project" value="UniProtKB-KW"/>
</dbReference>
<accession>A0A9D2KH00</accession>
<evidence type="ECO:0000313" key="2">
    <source>
        <dbReference type="Proteomes" id="UP000824221"/>
    </source>
</evidence>